<dbReference type="PIRSF" id="PIRSF018266">
    <property type="entry name" value="FecR"/>
    <property type="match status" value="1"/>
</dbReference>
<dbReference type="InterPro" id="IPR006860">
    <property type="entry name" value="FecR"/>
</dbReference>
<dbReference type="PANTHER" id="PTHR30273:SF2">
    <property type="entry name" value="PROTEIN FECR"/>
    <property type="match status" value="1"/>
</dbReference>
<dbReference type="RefSeq" id="WP_194213787.1">
    <property type="nucleotide sequence ID" value="NZ_CP061205.1"/>
</dbReference>
<comment type="caution">
    <text evidence="3">The sequence shown here is derived from an EMBL/GenBank/DDBJ whole genome shotgun (WGS) entry which is preliminary data.</text>
</comment>
<dbReference type="Pfam" id="PF04773">
    <property type="entry name" value="FecR"/>
    <property type="match status" value="1"/>
</dbReference>
<feature type="domain" description="FecR protein" evidence="2">
    <location>
        <begin position="131"/>
        <end position="222"/>
    </location>
</feature>
<name>A0ABV7D6G7_9PROT</name>
<gene>
    <name evidence="3" type="ORF">ACFOKA_11625</name>
</gene>
<organism evidence="3 4">
    <name type="scientific">Kordiimonas pumila</name>
    <dbReference type="NCBI Taxonomy" id="2161677"/>
    <lineage>
        <taxon>Bacteria</taxon>
        <taxon>Pseudomonadati</taxon>
        <taxon>Pseudomonadota</taxon>
        <taxon>Alphaproteobacteria</taxon>
        <taxon>Kordiimonadales</taxon>
        <taxon>Kordiimonadaceae</taxon>
        <taxon>Kordiimonas</taxon>
    </lineage>
</organism>
<dbReference type="Gene3D" id="2.60.120.1440">
    <property type="match status" value="1"/>
</dbReference>
<dbReference type="EMBL" id="JBHRSL010000010">
    <property type="protein sequence ID" value="MFC3052552.1"/>
    <property type="molecule type" value="Genomic_DNA"/>
</dbReference>
<accession>A0ABV7D6G7</accession>
<evidence type="ECO:0000259" key="2">
    <source>
        <dbReference type="Pfam" id="PF04773"/>
    </source>
</evidence>
<reference evidence="4" key="1">
    <citation type="journal article" date="2019" name="Int. J. Syst. Evol. Microbiol.">
        <title>The Global Catalogue of Microorganisms (GCM) 10K type strain sequencing project: providing services to taxonomists for standard genome sequencing and annotation.</title>
        <authorList>
            <consortium name="The Broad Institute Genomics Platform"/>
            <consortium name="The Broad Institute Genome Sequencing Center for Infectious Disease"/>
            <person name="Wu L."/>
            <person name="Ma J."/>
        </authorList>
    </citation>
    <scope>NUCLEOTIDE SEQUENCE [LARGE SCALE GENOMIC DNA]</scope>
    <source>
        <strain evidence="4">KCTC 62164</strain>
    </source>
</reference>
<keyword evidence="1" id="KW-0472">Membrane</keyword>
<keyword evidence="1" id="KW-0812">Transmembrane</keyword>
<dbReference type="PANTHER" id="PTHR30273">
    <property type="entry name" value="PERIPLASMIC SIGNAL SENSOR AND SIGMA FACTOR ACTIVATOR FECR-RELATED"/>
    <property type="match status" value="1"/>
</dbReference>
<protein>
    <submittedName>
        <fullName evidence="3">FecR family protein</fullName>
    </submittedName>
</protein>
<keyword evidence="1" id="KW-1133">Transmembrane helix</keyword>
<evidence type="ECO:0000313" key="3">
    <source>
        <dbReference type="EMBL" id="MFC3052552.1"/>
    </source>
</evidence>
<dbReference type="Proteomes" id="UP001595444">
    <property type="component" value="Unassembled WGS sequence"/>
</dbReference>
<evidence type="ECO:0000313" key="4">
    <source>
        <dbReference type="Proteomes" id="UP001595444"/>
    </source>
</evidence>
<dbReference type="InterPro" id="IPR012373">
    <property type="entry name" value="Ferrdict_sens_TM"/>
</dbReference>
<sequence>MTNITHHTYDDALAEASKWLAREEAGDMTAEAQEMLEHRLASDETFQLAYLETMRAANILKGLSNLHGEDLLSALAPDLSHMVNNTDKTAPKPTKKPRLSYGWMGAIAASFLAIAVIVTTLLQTGPMSSIYETAVGESRTIMLKDGSVITLNTDTRLSVALAANERRILLEKGEAYFDVAKDKSRPFLVVVGDETVRAVGTEFNIKHRNDITNIMVTEGIVEVKKNTPVPTLSAQSQSMPVSLAVGGTLTTDPAGVRTSNLSPEELMHQTSWRRGMLHFKSKELSAVVQEVQYYVNKEIIIASDQASSILIGGSINTQNVTSFLKGLEVNFPVSVIERSSVIIISYKSKEEDMLQSTSM</sequence>
<evidence type="ECO:0000256" key="1">
    <source>
        <dbReference type="SAM" id="Phobius"/>
    </source>
</evidence>
<proteinExistence type="predicted"/>
<keyword evidence="4" id="KW-1185">Reference proteome</keyword>
<feature type="transmembrane region" description="Helical" evidence="1">
    <location>
        <begin position="101"/>
        <end position="122"/>
    </location>
</feature>
<dbReference type="Gene3D" id="3.55.50.30">
    <property type="match status" value="1"/>
</dbReference>